<gene>
    <name evidence="3" type="ORF">A3A21_02315</name>
</gene>
<dbReference type="Proteomes" id="UP000176996">
    <property type="component" value="Unassembled WGS sequence"/>
</dbReference>
<keyword evidence="2" id="KW-0472">Membrane</keyword>
<feature type="coiled-coil region" evidence="1">
    <location>
        <begin position="30"/>
        <end position="61"/>
    </location>
</feature>
<reference evidence="3 4" key="1">
    <citation type="journal article" date="2016" name="Nat. Commun.">
        <title>Thousands of microbial genomes shed light on interconnected biogeochemical processes in an aquifer system.</title>
        <authorList>
            <person name="Anantharaman K."/>
            <person name="Brown C.T."/>
            <person name="Hug L.A."/>
            <person name="Sharon I."/>
            <person name="Castelle C.J."/>
            <person name="Probst A.J."/>
            <person name="Thomas B.C."/>
            <person name="Singh A."/>
            <person name="Wilkins M.J."/>
            <person name="Karaoz U."/>
            <person name="Brodie E.L."/>
            <person name="Williams K.H."/>
            <person name="Hubbard S.S."/>
            <person name="Banfield J.F."/>
        </authorList>
    </citation>
    <scope>NUCLEOTIDE SEQUENCE [LARGE SCALE GENOMIC DNA]</scope>
</reference>
<keyword evidence="1" id="KW-0175">Coiled coil</keyword>
<evidence type="ECO:0000256" key="2">
    <source>
        <dbReference type="SAM" id="Phobius"/>
    </source>
</evidence>
<dbReference type="STRING" id="1798471.A3A21_02315"/>
<proteinExistence type="predicted"/>
<dbReference type="AlphaFoldDB" id="A0A1F6C196"/>
<comment type="caution">
    <text evidence="3">The sequence shown here is derived from an EMBL/GenBank/DDBJ whole genome shotgun (WGS) entry which is preliminary data.</text>
</comment>
<protein>
    <submittedName>
        <fullName evidence="3">Uncharacterized protein</fullName>
    </submittedName>
</protein>
<evidence type="ECO:0000313" key="4">
    <source>
        <dbReference type="Proteomes" id="UP000176996"/>
    </source>
</evidence>
<dbReference type="InterPro" id="IPR008972">
    <property type="entry name" value="Cupredoxin"/>
</dbReference>
<feature type="transmembrane region" description="Helical" evidence="2">
    <location>
        <begin position="7"/>
        <end position="26"/>
    </location>
</feature>
<keyword evidence="2" id="KW-1133">Transmembrane helix</keyword>
<keyword evidence="2" id="KW-0812">Transmembrane</keyword>
<sequence>MQKQQKVIIVIAVLIVALLVVVGVMTKKDREALKEQKRGGEEALQKTAEEIKREKEIFVEEVPKFVELTKPAESSPVSPTAEGGEENTGAKLGIFDLMMSKDGYAPNQLAVKQGDIVQIRLTAVDGDYDFSIPYNGIYKLIKKGETSMVSFKAADAGVLGFECKDKCPSGEKGKGKLIVAP</sequence>
<accession>A0A1F6C196</accession>
<evidence type="ECO:0000256" key="1">
    <source>
        <dbReference type="SAM" id="Coils"/>
    </source>
</evidence>
<dbReference type="SUPFAM" id="SSF49503">
    <property type="entry name" value="Cupredoxins"/>
    <property type="match status" value="1"/>
</dbReference>
<evidence type="ECO:0000313" key="3">
    <source>
        <dbReference type="EMBL" id="OGG42517.1"/>
    </source>
</evidence>
<dbReference type="Gene3D" id="2.60.40.420">
    <property type="entry name" value="Cupredoxins - blue copper proteins"/>
    <property type="match status" value="1"/>
</dbReference>
<name>A0A1F6C196_9BACT</name>
<dbReference type="EMBL" id="MFKK01000001">
    <property type="protein sequence ID" value="OGG42517.1"/>
    <property type="molecule type" value="Genomic_DNA"/>
</dbReference>
<organism evidence="3 4">
    <name type="scientific">Candidatus Jorgensenbacteria bacterium RIFCSPLOWO2_01_FULL_45_25b</name>
    <dbReference type="NCBI Taxonomy" id="1798471"/>
    <lineage>
        <taxon>Bacteria</taxon>
        <taxon>Candidatus Joergenseniibacteriota</taxon>
    </lineage>
</organism>